<dbReference type="CDD" id="cd02513">
    <property type="entry name" value="CMP-NeuAc_Synthase"/>
    <property type="match status" value="1"/>
</dbReference>
<keyword evidence="2" id="KW-1185">Reference proteome</keyword>
<dbReference type="RefSeq" id="WP_149308001.1">
    <property type="nucleotide sequence ID" value="NZ_SRSD01000007.1"/>
</dbReference>
<reference evidence="1 2" key="1">
    <citation type="submission" date="2019-04" db="EMBL/GenBank/DDBJ databases">
        <title>Geobacter ruber sp. nov., ferric-reducing bacteria isolated from paddy soil.</title>
        <authorList>
            <person name="Xu Z."/>
            <person name="Masuda Y."/>
            <person name="Itoh H."/>
            <person name="Senoo K."/>
        </authorList>
    </citation>
    <scope>NUCLEOTIDE SEQUENCE [LARGE SCALE GENOMIC DNA]</scope>
    <source>
        <strain evidence="1 2">Red88</strain>
    </source>
</reference>
<evidence type="ECO:0000313" key="2">
    <source>
        <dbReference type="Proteomes" id="UP000324298"/>
    </source>
</evidence>
<dbReference type="GO" id="GO:0008781">
    <property type="term" value="F:N-acylneuraminate cytidylyltransferase activity"/>
    <property type="evidence" value="ECO:0007669"/>
    <property type="project" value="TreeGrafter"/>
</dbReference>
<dbReference type="EMBL" id="SRSD01000007">
    <property type="protein sequence ID" value="KAA0890491.1"/>
    <property type="molecule type" value="Genomic_DNA"/>
</dbReference>
<protein>
    <submittedName>
        <fullName evidence="1">Acylneuraminate cytidylyltransferase family protein</fullName>
    </submittedName>
</protein>
<evidence type="ECO:0000313" key="1">
    <source>
        <dbReference type="EMBL" id="KAA0890491.1"/>
    </source>
</evidence>
<dbReference type="InterPro" id="IPR050793">
    <property type="entry name" value="CMP-NeuNAc_synthase"/>
</dbReference>
<name>A0A5A9XFN1_9BACT</name>
<dbReference type="InterPro" id="IPR003329">
    <property type="entry name" value="Cytidylyl_trans"/>
</dbReference>
<sequence length="236" mass="25909">MIQGNRVLAVIPARGGSKSIPRKNITPLAGKPLLSWTVEVAKQVGEIDRIIVSTDDDEIGRVAGESGAEVYSRPSRLAADDALVIDTLRYLIEALRNEGESADIVMLLEPTSPLRSADDIRQCLALLQDSAIDSVATFKEAELNPCRAWRIENGQPDVFIPGVNPWLPRQKLPRAYQLNGAVYAFRADRLTADVPGILFGNSAAVIMPAERSVDIDDELDLEIVEAIIKKNENRRQ</sequence>
<keyword evidence="1" id="KW-0808">Transferase</keyword>
<dbReference type="Pfam" id="PF02348">
    <property type="entry name" value="CTP_transf_3"/>
    <property type="match status" value="1"/>
</dbReference>
<dbReference type="OrthoDB" id="9805604at2"/>
<dbReference type="Gene3D" id="3.90.550.10">
    <property type="entry name" value="Spore Coat Polysaccharide Biosynthesis Protein SpsA, Chain A"/>
    <property type="match status" value="1"/>
</dbReference>
<dbReference type="Proteomes" id="UP000324298">
    <property type="component" value="Unassembled WGS sequence"/>
</dbReference>
<dbReference type="PANTHER" id="PTHR21485">
    <property type="entry name" value="HAD SUPERFAMILY MEMBERS CMAS AND KDSC"/>
    <property type="match status" value="1"/>
</dbReference>
<keyword evidence="1" id="KW-0548">Nucleotidyltransferase</keyword>
<organism evidence="1 2">
    <name type="scientific">Oryzomonas rubra</name>
    <dbReference type="NCBI Taxonomy" id="2509454"/>
    <lineage>
        <taxon>Bacteria</taxon>
        <taxon>Pseudomonadati</taxon>
        <taxon>Thermodesulfobacteriota</taxon>
        <taxon>Desulfuromonadia</taxon>
        <taxon>Geobacterales</taxon>
        <taxon>Geobacteraceae</taxon>
        <taxon>Oryzomonas</taxon>
    </lineage>
</organism>
<proteinExistence type="predicted"/>
<comment type="caution">
    <text evidence="1">The sequence shown here is derived from an EMBL/GenBank/DDBJ whole genome shotgun (WGS) entry which is preliminary data.</text>
</comment>
<dbReference type="InterPro" id="IPR029044">
    <property type="entry name" value="Nucleotide-diphossugar_trans"/>
</dbReference>
<accession>A0A5A9XFN1</accession>
<dbReference type="SUPFAM" id="SSF53448">
    <property type="entry name" value="Nucleotide-diphospho-sugar transferases"/>
    <property type="match status" value="1"/>
</dbReference>
<gene>
    <name evidence="1" type="ORF">ET418_12605</name>
</gene>
<dbReference type="AlphaFoldDB" id="A0A5A9XFN1"/>
<dbReference type="PANTHER" id="PTHR21485:SF6">
    <property type="entry name" value="N-ACYLNEURAMINATE CYTIDYLYLTRANSFERASE-RELATED"/>
    <property type="match status" value="1"/>
</dbReference>